<sequence length="29" mass="3232">MSNNKMFVLAMLVLGIIVAAAYIIVIFYL</sequence>
<dbReference type="AlphaFoldDB" id="A0A382DFI9"/>
<gene>
    <name evidence="2" type="ORF">METZ01_LOCUS189666</name>
</gene>
<protein>
    <submittedName>
        <fullName evidence="2">Uncharacterized protein</fullName>
    </submittedName>
</protein>
<feature type="transmembrane region" description="Helical" evidence="1">
    <location>
        <begin position="7"/>
        <end position="28"/>
    </location>
</feature>
<evidence type="ECO:0000313" key="2">
    <source>
        <dbReference type="EMBL" id="SVB36812.1"/>
    </source>
</evidence>
<name>A0A382DFI9_9ZZZZ</name>
<dbReference type="EMBL" id="UINC01038988">
    <property type="protein sequence ID" value="SVB36812.1"/>
    <property type="molecule type" value="Genomic_DNA"/>
</dbReference>
<reference evidence="2" key="1">
    <citation type="submission" date="2018-05" db="EMBL/GenBank/DDBJ databases">
        <authorList>
            <person name="Lanie J.A."/>
            <person name="Ng W.-L."/>
            <person name="Kazmierczak K.M."/>
            <person name="Andrzejewski T.M."/>
            <person name="Davidsen T.M."/>
            <person name="Wayne K.J."/>
            <person name="Tettelin H."/>
            <person name="Glass J.I."/>
            <person name="Rusch D."/>
            <person name="Podicherti R."/>
            <person name="Tsui H.-C.T."/>
            <person name="Winkler M.E."/>
        </authorList>
    </citation>
    <scope>NUCLEOTIDE SEQUENCE</scope>
</reference>
<organism evidence="2">
    <name type="scientific">marine metagenome</name>
    <dbReference type="NCBI Taxonomy" id="408172"/>
    <lineage>
        <taxon>unclassified sequences</taxon>
        <taxon>metagenomes</taxon>
        <taxon>ecological metagenomes</taxon>
    </lineage>
</organism>
<proteinExistence type="predicted"/>
<keyword evidence="1" id="KW-1133">Transmembrane helix</keyword>
<keyword evidence="1" id="KW-0472">Membrane</keyword>
<keyword evidence="1" id="KW-0812">Transmembrane</keyword>
<accession>A0A382DFI9</accession>
<evidence type="ECO:0000256" key="1">
    <source>
        <dbReference type="SAM" id="Phobius"/>
    </source>
</evidence>